<dbReference type="EMBL" id="CAAALY010244279">
    <property type="protein sequence ID" value="VEL32516.1"/>
    <property type="molecule type" value="Genomic_DNA"/>
</dbReference>
<dbReference type="InterPro" id="IPR050907">
    <property type="entry name" value="SRSF"/>
</dbReference>
<feature type="compositionally biased region" description="Polar residues" evidence="2">
    <location>
        <begin position="218"/>
        <end position="229"/>
    </location>
</feature>
<dbReference type="InterPro" id="IPR012677">
    <property type="entry name" value="Nucleotide-bd_a/b_plait_sf"/>
</dbReference>
<keyword evidence="1" id="KW-0694">RNA-binding</keyword>
<evidence type="ECO:0000313" key="5">
    <source>
        <dbReference type="Proteomes" id="UP000784294"/>
    </source>
</evidence>
<evidence type="ECO:0000256" key="1">
    <source>
        <dbReference type="PROSITE-ProRule" id="PRU00176"/>
    </source>
</evidence>
<dbReference type="Pfam" id="PF00076">
    <property type="entry name" value="RRM_1"/>
    <property type="match status" value="1"/>
</dbReference>
<dbReference type="OrthoDB" id="439808at2759"/>
<dbReference type="InterPro" id="IPR035979">
    <property type="entry name" value="RBD_domain_sf"/>
</dbReference>
<comment type="caution">
    <text evidence="4">The sequence shown here is derived from an EMBL/GenBank/DDBJ whole genome shotgun (WGS) entry which is preliminary data.</text>
</comment>
<evidence type="ECO:0000259" key="3">
    <source>
        <dbReference type="PROSITE" id="PS50102"/>
    </source>
</evidence>
<dbReference type="Gene3D" id="3.30.70.330">
    <property type="match status" value="1"/>
</dbReference>
<dbReference type="SUPFAM" id="SSF54928">
    <property type="entry name" value="RNA-binding domain, RBD"/>
    <property type="match status" value="2"/>
</dbReference>
<dbReference type="PANTHER" id="PTHR23147">
    <property type="entry name" value="SERINE/ARGININE RICH SPLICING FACTOR"/>
    <property type="match status" value="1"/>
</dbReference>
<sequence length="286" mass="32617">MTTHEDLRRLFGRYGRIADVTIPLDYFSGRMKGYAFVEYPFRPDLMLPSFAAIFLLVGTMTQVPIQPPIFNSTRAPQFNQFNQFNSRPHQASLARTIQYNFFESIDYSNFNYLPRSDTGSGCSRVSVSTDWSTRSSVVGDQRDAEDAHEALDHTRFMGRDIEVEFTRGHRKTPAEMRGRDRYGDSRKGGNEFDHRGKSRSRSNDHHKRRDESRRRSCSIENGSRANSSCAPDRGKNRRAVEMGSVGKRRGNNSRSPEGRNGGFNKYGFGSSVGYNRRRSSRSLSGH</sequence>
<accession>A0A3S5ALL4</accession>
<feature type="region of interest" description="Disordered" evidence="2">
    <location>
        <begin position="164"/>
        <end position="286"/>
    </location>
</feature>
<dbReference type="PROSITE" id="PS50102">
    <property type="entry name" value="RRM"/>
    <property type="match status" value="1"/>
</dbReference>
<feature type="domain" description="RRM" evidence="3">
    <location>
        <begin position="1"/>
        <end position="39"/>
    </location>
</feature>
<proteinExistence type="predicted"/>
<dbReference type="InterPro" id="IPR000504">
    <property type="entry name" value="RRM_dom"/>
</dbReference>
<feature type="compositionally biased region" description="Basic and acidic residues" evidence="2">
    <location>
        <begin position="164"/>
        <end position="195"/>
    </location>
</feature>
<dbReference type="GO" id="GO:0003723">
    <property type="term" value="F:RNA binding"/>
    <property type="evidence" value="ECO:0007669"/>
    <property type="project" value="UniProtKB-UniRule"/>
</dbReference>
<evidence type="ECO:0000313" key="4">
    <source>
        <dbReference type="EMBL" id="VEL32516.1"/>
    </source>
</evidence>
<dbReference type="AlphaFoldDB" id="A0A3S5ALL4"/>
<gene>
    <name evidence="4" type="ORF">PXEA_LOCUS25956</name>
</gene>
<organism evidence="4 5">
    <name type="scientific">Protopolystoma xenopodis</name>
    <dbReference type="NCBI Taxonomy" id="117903"/>
    <lineage>
        <taxon>Eukaryota</taxon>
        <taxon>Metazoa</taxon>
        <taxon>Spiralia</taxon>
        <taxon>Lophotrochozoa</taxon>
        <taxon>Platyhelminthes</taxon>
        <taxon>Monogenea</taxon>
        <taxon>Polyopisthocotylea</taxon>
        <taxon>Polystomatidea</taxon>
        <taxon>Polystomatidae</taxon>
        <taxon>Protopolystoma</taxon>
    </lineage>
</organism>
<name>A0A3S5ALL4_9PLAT</name>
<keyword evidence="5" id="KW-1185">Reference proteome</keyword>
<evidence type="ECO:0000256" key="2">
    <source>
        <dbReference type="SAM" id="MobiDB-lite"/>
    </source>
</evidence>
<dbReference type="Proteomes" id="UP000784294">
    <property type="component" value="Unassembled WGS sequence"/>
</dbReference>
<reference evidence="4" key="1">
    <citation type="submission" date="2018-11" db="EMBL/GenBank/DDBJ databases">
        <authorList>
            <consortium name="Pathogen Informatics"/>
        </authorList>
    </citation>
    <scope>NUCLEOTIDE SEQUENCE</scope>
</reference>
<feature type="compositionally biased region" description="Basic residues" evidence="2">
    <location>
        <begin position="196"/>
        <end position="208"/>
    </location>
</feature>
<protein>
    <recommendedName>
        <fullName evidence="3">RRM domain-containing protein</fullName>
    </recommendedName>
</protein>